<dbReference type="Pfam" id="PF12833">
    <property type="entry name" value="HTH_18"/>
    <property type="match status" value="1"/>
</dbReference>
<dbReference type="GO" id="GO:0003700">
    <property type="term" value="F:DNA-binding transcription factor activity"/>
    <property type="evidence" value="ECO:0007669"/>
    <property type="project" value="InterPro"/>
</dbReference>
<evidence type="ECO:0000313" key="7">
    <source>
        <dbReference type="EMBL" id="SHL88091.1"/>
    </source>
</evidence>
<dbReference type="PANTHER" id="PTHR43280">
    <property type="entry name" value="ARAC-FAMILY TRANSCRIPTIONAL REGULATOR"/>
    <property type="match status" value="1"/>
</dbReference>
<protein>
    <submittedName>
        <fullName evidence="6 7">Transcriptional regulator</fullName>
    </submittedName>
</protein>
<evidence type="ECO:0000256" key="3">
    <source>
        <dbReference type="ARBA" id="ARBA00023163"/>
    </source>
</evidence>
<dbReference type="InterPro" id="IPR014710">
    <property type="entry name" value="RmlC-like_jellyroll"/>
</dbReference>
<evidence type="ECO:0000259" key="5">
    <source>
        <dbReference type="PROSITE" id="PS01124"/>
    </source>
</evidence>
<dbReference type="Gene3D" id="2.60.120.10">
    <property type="entry name" value="Jelly Rolls"/>
    <property type="match status" value="1"/>
</dbReference>
<keyword evidence="9" id="KW-1185">Reference proteome</keyword>
<accession>A0A1M7E8J9</accession>
<dbReference type="InterPro" id="IPR020449">
    <property type="entry name" value="Tscrpt_reg_AraC-type_HTH"/>
</dbReference>
<dbReference type="SMART" id="SM00342">
    <property type="entry name" value="HTH_ARAC"/>
    <property type="match status" value="1"/>
</dbReference>
<feature type="domain" description="HTH araC/xylS-type" evidence="5">
    <location>
        <begin position="207"/>
        <end position="305"/>
    </location>
</feature>
<dbReference type="CDD" id="cd06999">
    <property type="entry name" value="cupin_HpaA-like_N"/>
    <property type="match status" value="1"/>
</dbReference>
<evidence type="ECO:0000313" key="8">
    <source>
        <dbReference type="Proteomes" id="UP000184123"/>
    </source>
</evidence>
<evidence type="ECO:0000256" key="4">
    <source>
        <dbReference type="SAM" id="MobiDB-lite"/>
    </source>
</evidence>
<dbReference type="InterPro" id="IPR009057">
    <property type="entry name" value="Homeodomain-like_sf"/>
</dbReference>
<dbReference type="SUPFAM" id="SSF46689">
    <property type="entry name" value="Homeodomain-like"/>
    <property type="match status" value="1"/>
</dbReference>
<keyword evidence="2" id="KW-0238">DNA-binding</keyword>
<dbReference type="PROSITE" id="PS01124">
    <property type="entry name" value="HTH_ARAC_FAMILY_2"/>
    <property type="match status" value="1"/>
</dbReference>
<feature type="region of interest" description="Disordered" evidence="4">
    <location>
        <begin position="179"/>
        <end position="204"/>
    </location>
</feature>
<dbReference type="SUPFAM" id="SSF51182">
    <property type="entry name" value="RmlC-like cupins"/>
    <property type="match status" value="1"/>
</dbReference>
<reference evidence="7 8" key="1">
    <citation type="submission" date="2016-11" db="EMBL/GenBank/DDBJ databases">
        <authorList>
            <person name="Jaros S."/>
            <person name="Januszkiewicz K."/>
            <person name="Wedrychowicz H."/>
        </authorList>
    </citation>
    <scope>NUCLEOTIDE SEQUENCE [LARGE SCALE GENOMIC DNA]</scope>
    <source>
        <strain evidence="7 8">DSM 4740</strain>
    </source>
</reference>
<evidence type="ECO:0000256" key="2">
    <source>
        <dbReference type="ARBA" id="ARBA00023125"/>
    </source>
</evidence>
<gene>
    <name evidence="6" type="ORF">HCU01_07380</name>
    <name evidence="7" type="ORF">SAMN05660971_01673</name>
</gene>
<dbReference type="EMBL" id="FRCA01000003">
    <property type="protein sequence ID" value="SHL88091.1"/>
    <property type="molecule type" value="Genomic_DNA"/>
</dbReference>
<keyword evidence="3" id="KW-0804">Transcription</keyword>
<dbReference type="Proteomes" id="UP000184123">
    <property type="component" value="Unassembled WGS sequence"/>
</dbReference>
<dbReference type="RefSeq" id="WP_234986825.1">
    <property type="nucleotide sequence ID" value="NZ_BJXU01000026.1"/>
</dbReference>
<dbReference type="InterPro" id="IPR011051">
    <property type="entry name" value="RmlC_Cupin_sf"/>
</dbReference>
<dbReference type="InterPro" id="IPR047264">
    <property type="entry name" value="Cupin_HpaA-like_N"/>
</dbReference>
<sequence>MHNHSPLGDIPVFALYGETAQWPTPDLLHCESIAERSRLHDWHIRAHRHADLVHLLVLYEGEVELELEGSTRQTEAPLAIVVPPLCIHGFRFSPTIQGHILTLAAPLVDHLAKVLPEASRTWRRASVQPLPSGGASQRLIELVRHIDGEYRRPASGRDALLGALIQALTIEASRLAIGSSDNGSSDNGSSDNGNSATPHQRSRHHLRRFEALVEESFRHQPNIEELAAQLELSSAHLNSICRQQAGTSALALLHQRLLLEARRELTYTNLTIAQVSDGLGFSDPAYFTRFFKRLTGVSPSNFRKRQQRSPG</sequence>
<dbReference type="AlphaFoldDB" id="A0A1M7E8J9"/>
<organism evidence="7 8">
    <name type="scientific">Halomonas cupida</name>
    <dbReference type="NCBI Taxonomy" id="44933"/>
    <lineage>
        <taxon>Bacteria</taxon>
        <taxon>Pseudomonadati</taxon>
        <taxon>Pseudomonadota</taxon>
        <taxon>Gammaproteobacteria</taxon>
        <taxon>Oceanospirillales</taxon>
        <taxon>Halomonadaceae</taxon>
        <taxon>Halomonas</taxon>
    </lineage>
</organism>
<dbReference type="PRINTS" id="PR00032">
    <property type="entry name" value="HTHARAC"/>
</dbReference>
<dbReference type="Gene3D" id="1.10.10.60">
    <property type="entry name" value="Homeodomain-like"/>
    <property type="match status" value="1"/>
</dbReference>
<evidence type="ECO:0000313" key="9">
    <source>
        <dbReference type="Proteomes" id="UP000321726"/>
    </source>
</evidence>
<dbReference type="GO" id="GO:0043565">
    <property type="term" value="F:sequence-specific DNA binding"/>
    <property type="evidence" value="ECO:0007669"/>
    <property type="project" value="InterPro"/>
</dbReference>
<proteinExistence type="predicted"/>
<dbReference type="InterPro" id="IPR018060">
    <property type="entry name" value="HTH_AraC"/>
</dbReference>
<keyword evidence="1" id="KW-0805">Transcription regulation</keyword>
<dbReference type="EMBL" id="BJXU01000026">
    <property type="protein sequence ID" value="GEN22789.1"/>
    <property type="molecule type" value="Genomic_DNA"/>
</dbReference>
<dbReference type="PANTHER" id="PTHR43280:SF32">
    <property type="entry name" value="TRANSCRIPTIONAL REGULATORY PROTEIN"/>
    <property type="match status" value="1"/>
</dbReference>
<feature type="compositionally biased region" description="Low complexity" evidence="4">
    <location>
        <begin position="179"/>
        <end position="195"/>
    </location>
</feature>
<dbReference type="Proteomes" id="UP000321726">
    <property type="component" value="Unassembled WGS sequence"/>
</dbReference>
<evidence type="ECO:0000256" key="1">
    <source>
        <dbReference type="ARBA" id="ARBA00023015"/>
    </source>
</evidence>
<name>A0A1M7E8J9_9GAMM</name>
<dbReference type="STRING" id="44933.SAMN05660971_01673"/>
<evidence type="ECO:0000313" key="6">
    <source>
        <dbReference type="EMBL" id="GEN22789.1"/>
    </source>
</evidence>
<reference evidence="6 9" key="2">
    <citation type="submission" date="2019-07" db="EMBL/GenBank/DDBJ databases">
        <title>Whole genome shotgun sequence of Halomonas cupida NBRC 102219.</title>
        <authorList>
            <person name="Hosoyama A."/>
            <person name="Uohara A."/>
            <person name="Ohji S."/>
            <person name="Ichikawa N."/>
        </authorList>
    </citation>
    <scope>NUCLEOTIDE SEQUENCE [LARGE SCALE GENOMIC DNA]</scope>
    <source>
        <strain evidence="6 9">NBRC 102219</strain>
    </source>
</reference>